<proteinExistence type="predicted"/>
<comment type="caution">
    <text evidence="2">The sequence shown here is derived from an EMBL/GenBank/DDBJ whole genome shotgun (WGS) entry which is preliminary data.</text>
</comment>
<feature type="region of interest" description="Disordered" evidence="1">
    <location>
        <begin position="1"/>
        <end position="57"/>
    </location>
</feature>
<dbReference type="AlphaFoldDB" id="A0ABD0SV39"/>
<evidence type="ECO:0000256" key="1">
    <source>
        <dbReference type="SAM" id="MobiDB-lite"/>
    </source>
</evidence>
<name>A0ABD0SV39_LOXSC</name>
<sequence>MGDENSSRAAASDEERASRAVIVSDTDDSSSSSSEDEEGFASPPPNKRRKLRQAEDPRISSLVSQVNCISNYLTKLPVYLSSMGNNPTAAPSNTYTAGQPSGSVPFLTNPCSSTDLRIGDLHADYDDKRVVPLASEERLVELNKLQHFDRQSWKGIRYKATLRGYAATPGFVGLKVNDELCHFNKTKDYLASSENMLAGLTNANLEQRELLKQALQDLVNWAAANPRDLNPSSLFEKVSALLGPDTALHRCTEKIMQIICGRRSECIEIRRERIIKEVNNVNLRSTLRNIPPSAEHLFSREALQPVIQSLGGSQAWLNTPTYLKEKTQNQNLRERVSQTNRQDKRTGIINKNNRIDRKPKTTIKKRNNFRRYNNTQGENSSEFTNRQK</sequence>
<evidence type="ECO:0000313" key="2">
    <source>
        <dbReference type="EMBL" id="KAL0822854.1"/>
    </source>
</evidence>
<protein>
    <submittedName>
        <fullName evidence="2">Uncharacterized protein</fullName>
    </submittedName>
</protein>
<evidence type="ECO:0000313" key="3">
    <source>
        <dbReference type="Proteomes" id="UP001549921"/>
    </source>
</evidence>
<organism evidence="2 3">
    <name type="scientific">Loxostege sticticalis</name>
    <name type="common">Beet webworm moth</name>
    <dbReference type="NCBI Taxonomy" id="481309"/>
    <lineage>
        <taxon>Eukaryota</taxon>
        <taxon>Metazoa</taxon>
        <taxon>Ecdysozoa</taxon>
        <taxon>Arthropoda</taxon>
        <taxon>Hexapoda</taxon>
        <taxon>Insecta</taxon>
        <taxon>Pterygota</taxon>
        <taxon>Neoptera</taxon>
        <taxon>Endopterygota</taxon>
        <taxon>Lepidoptera</taxon>
        <taxon>Glossata</taxon>
        <taxon>Ditrysia</taxon>
        <taxon>Pyraloidea</taxon>
        <taxon>Crambidae</taxon>
        <taxon>Pyraustinae</taxon>
        <taxon>Loxostege</taxon>
    </lineage>
</organism>
<accession>A0ABD0SV39</accession>
<dbReference type="EMBL" id="JBEDNZ010000016">
    <property type="protein sequence ID" value="KAL0822854.1"/>
    <property type="molecule type" value="Genomic_DNA"/>
</dbReference>
<gene>
    <name evidence="2" type="ORF">ABMA28_004847</name>
</gene>
<reference evidence="2 3" key="1">
    <citation type="submission" date="2024-06" db="EMBL/GenBank/DDBJ databases">
        <title>A chromosome-level genome assembly of beet webworm, Loxostege sticticalis.</title>
        <authorList>
            <person name="Zhang Y."/>
        </authorList>
    </citation>
    <scope>NUCLEOTIDE SEQUENCE [LARGE SCALE GENOMIC DNA]</scope>
    <source>
        <strain evidence="2">AQ028</strain>
        <tissue evidence="2">Male pupae</tissue>
    </source>
</reference>
<dbReference type="Proteomes" id="UP001549921">
    <property type="component" value="Unassembled WGS sequence"/>
</dbReference>